<dbReference type="SUPFAM" id="SSF51735">
    <property type="entry name" value="NAD(P)-binding Rossmann-fold domains"/>
    <property type="match status" value="1"/>
</dbReference>
<feature type="domain" description="2,4-diaminopentanoate dehydrogenase C-terminal" evidence="1">
    <location>
        <begin position="210"/>
        <end position="354"/>
    </location>
</feature>
<dbReference type="InterPro" id="IPR036291">
    <property type="entry name" value="NAD(P)-bd_dom_sf"/>
</dbReference>
<organism evidence="2 3">
    <name type="scientific">Mangrovimicrobium sediminis</name>
    <dbReference type="NCBI Taxonomy" id="2562682"/>
    <lineage>
        <taxon>Bacteria</taxon>
        <taxon>Pseudomonadati</taxon>
        <taxon>Pseudomonadota</taxon>
        <taxon>Gammaproteobacteria</taxon>
        <taxon>Cellvibrionales</taxon>
        <taxon>Halieaceae</taxon>
        <taxon>Mangrovimicrobium</taxon>
    </lineage>
</organism>
<dbReference type="Gene3D" id="3.40.50.720">
    <property type="entry name" value="NAD(P)-binding Rossmann-like Domain"/>
    <property type="match status" value="1"/>
</dbReference>
<protein>
    <submittedName>
        <fullName evidence="2">Dihydrodipicolinate reductase</fullName>
    </submittedName>
</protein>
<sequence length="360" mass="39031">MAEQQTSLALPPAGKRYRVVQWSAGRVGTSSMRAIIDHPDMDLVGLWVHSESKAGRDIGELCDRGHLGIAATRSVDDVIALKPDCVMYMQEGYDADDICAILGAGINIVTSRGEFHSPPRMDQELRRRVEAACEEGGASIHSTGISPGFITEAFPLVLTSIARRLDCLTIDEFADMTASCSDEMLLDVLRYGGTPEEASNPHLVHHMTANFGQSLNVVAQALGLSFDDIQTTAENAVARERIPLMGGRAIEAGTVAAMRFTVAGMRDGKPLLQFRANWFCTTDLDADWSIRENGWRVQLEGDTPLDIYIGMPVDCSPEEMPLVMAGYTAQRGVNCVPYVCAAAPGIRTSAEMPQIISRLG</sequence>
<dbReference type="AlphaFoldDB" id="A0A4Z0M1K7"/>
<dbReference type="CDD" id="cd24146">
    <property type="entry name" value="nat-AmDH_N_like"/>
    <property type="match status" value="1"/>
</dbReference>
<keyword evidence="3" id="KW-1185">Reference proteome</keyword>
<accession>A0A4Z0M1K7</accession>
<evidence type="ECO:0000259" key="1">
    <source>
        <dbReference type="Pfam" id="PF19328"/>
    </source>
</evidence>
<dbReference type="Pfam" id="PF19328">
    <property type="entry name" value="DAP_DH_C"/>
    <property type="match status" value="1"/>
</dbReference>
<dbReference type="InterPro" id="IPR045760">
    <property type="entry name" value="DAP_DH_C"/>
</dbReference>
<dbReference type="EMBL" id="SRLE01000007">
    <property type="protein sequence ID" value="TGD73317.1"/>
    <property type="molecule type" value="Genomic_DNA"/>
</dbReference>
<dbReference type="RefSeq" id="WP_135443371.1">
    <property type="nucleotide sequence ID" value="NZ_SRLE01000007.1"/>
</dbReference>
<name>A0A4Z0M1K7_9GAMM</name>
<proteinExistence type="predicted"/>
<dbReference type="Proteomes" id="UP000298050">
    <property type="component" value="Unassembled WGS sequence"/>
</dbReference>
<gene>
    <name evidence="2" type="ORF">E4634_09775</name>
</gene>
<comment type="caution">
    <text evidence="2">The sequence shown here is derived from an EMBL/GenBank/DDBJ whole genome shotgun (WGS) entry which is preliminary data.</text>
</comment>
<reference evidence="2 3" key="1">
    <citation type="submission" date="2019-04" db="EMBL/GenBank/DDBJ databases">
        <title>Taxonomy of novel Haliea sp. from mangrove soil of West Coast of India.</title>
        <authorList>
            <person name="Verma A."/>
            <person name="Kumar P."/>
            <person name="Krishnamurthi S."/>
        </authorList>
    </citation>
    <scope>NUCLEOTIDE SEQUENCE [LARGE SCALE GENOMIC DNA]</scope>
    <source>
        <strain evidence="2 3">SAOS-164</strain>
    </source>
</reference>
<evidence type="ECO:0000313" key="3">
    <source>
        <dbReference type="Proteomes" id="UP000298050"/>
    </source>
</evidence>
<dbReference type="OrthoDB" id="9767616at2"/>
<evidence type="ECO:0000313" key="2">
    <source>
        <dbReference type="EMBL" id="TGD73317.1"/>
    </source>
</evidence>